<proteinExistence type="predicted"/>
<keyword evidence="1" id="KW-0812">Transmembrane</keyword>
<evidence type="ECO:0000313" key="3">
    <source>
        <dbReference type="Proteomes" id="UP000007127"/>
    </source>
</evidence>
<reference evidence="2 3" key="1">
    <citation type="journal article" date="2012" name="J. Bacteriol.">
        <title>Genome sequence of Thalassospira xiamenensis type strain M-5.</title>
        <authorList>
            <person name="Lai Q."/>
            <person name="Shao Z."/>
        </authorList>
    </citation>
    <scope>NUCLEOTIDE SEQUENCE [LARGE SCALE GENOMIC DNA]</scope>
    <source>
        <strain evidence="2 3">M-5</strain>
    </source>
</reference>
<accession>A0AB72U846</accession>
<organism evidence="2 3">
    <name type="scientific">Thalassospira xiamenensis M-5 = DSM 17429</name>
    <dbReference type="NCBI Taxonomy" id="1123366"/>
    <lineage>
        <taxon>Bacteria</taxon>
        <taxon>Pseudomonadati</taxon>
        <taxon>Pseudomonadota</taxon>
        <taxon>Alphaproteobacteria</taxon>
        <taxon>Rhodospirillales</taxon>
        <taxon>Thalassospiraceae</taxon>
        <taxon>Thalassospira</taxon>
    </lineage>
</organism>
<dbReference type="EMBL" id="CP004388">
    <property type="protein sequence ID" value="AJD50395.1"/>
    <property type="molecule type" value="Genomic_DNA"/>
</dbReference>
<dbReference type="KEGG" id="txi:TH3_01345"/>
<name>A0AB72U846_9PROT</name>
<gene>
    <name evidence="2" type="ORF">TH3_01345</name>
</gene>
<feature type="transmembrane region" description="Helical" evidence="1">
    <location>
        <begin position="12"/>
        <end position="34"/>
    </location>
</feature>
<evidence type="ECO:0000313" key="2">
    <source>
        <dbReference type="EMBL" id="AJD50395.1"/>
    </source>
</evidence>
<dbReference type="Proteomes" id="UP000007127">
    <property type="component" value="Chromosome"/>
</dbReference>
<keyword evidence="1" id="KW-1133">Transmembrane helix</keyword>
<sequence length="82" mass="9089">MMQMRVFDMDWVPIAFGTFKGVALGTGMFFAIKWHYDQGKKIGRRKVLIATAKMAAIFVLAVLVLGLVTFGLGNMLGLDLSY</sequence>
<feature type="transmembrane region" description="Helical" evidence="1">
    <location>
        <begin position="55"/>
        <end position="76"/>
    </location>
</feature>
<dbReference type="AlphaFoldDB" id="A0AB72U846"/>
<protein>
    <submittedName>
        <fullName evidence="2">Uncharacterized protein</fullName>
    </submittedName>
</protein>
<keyword evidence="1" id="KW-0472">Membrane</keyword>
<evidence type="ECO:0000256" key="1">
    <source>
        <dbReference type="SAM" id="Phobius"/>
    </source>
</evidence>